<protein>
    <submittedName>
        <fullName evidence="2">Membrane protein</fullName>
    </submittedName>
</protein>
<dbReference type="RefSeq" id="WP_371861018.1">
    <property type="nucleotide sequence ID" value="NZ_AXNT01000033.1"/>
</dbReference>
<dbReference type="NCBIfam" id="NF046117">
    <property type="entry name" value="SCO4848_fam"/>
    <property type="match status" value="1"/>
</dbReference>
<organism evidence="2 3">
    <name type="scientific">Cellulomonas cellasea DSM 20118</name>
    <dbReference type="NCBI Taxonomy" id="1408250"/>
    <lineage>
        <taxon>Bacteria</taxon>
        <taxon>Bacillati</taxon>
        <taxon>Actinomycetota</taxon>
        <taxon>Actinomycetes</taxon>
        <taxon>Micrococcales</taxon>
        <taxon>Cellulomonadaceae</taxon>
        <taxon>Cellulomonas</taxon>
    </lineage>
</organism>
<comment type="caution">
    <text evidence="2">The sequence shown here is derived from an EMBL/GenBank/DDBJ whole genome shotgun (WGS) entry which is preliminary data.</text>
</comment>
<dbReference type="InterPro" id="IPR058061">
    <property type="entry name" value="SCO4848-like"/>
</dbReference>
<keyword evidence="3" id="KW-1185">Reference proteome</keyword>
<evidence type="ECO:0000313" key="2">
    <source>
        <dbReference type="EMBL" id="KGM02861.1"/>
    </source>
</evidence>
<feature type="transmembrane region" description="Helical" evidence="1">
    <location>
        <begin position="12"/>
        <end position="30"/>
    </location>
</feature>
<dbReference type="EMBL" id="AXNT01000033">
    <property type="protein sequence ID" value="KGM02861.1"/>
    <property type="molecule type" value="Genomic_DNA"/>
</dbReference>
<dbReference type="AlphaFoldDB" id="A0A0A0BC03"/>
<keyword evidence="1" id="KW-0472">Membrane</keyword>
<reference evidence="2 3" key="1">
    <citation type="submission" date="2013-10" db="EMBL/GenBank/DDBJ databases">
        <authorList>
            <person name="Wang G."/>
            <person name="Zhuang W."/>
        </authorList>
    </citation>
    <scope>NUCLEOTIDE SEQUENCE [LARGE SCALE GENOMIC DNA]</scope>
    <source>
        <strain evidence="2 3">DSM 20118</strain>
    </source>
</reference>
<evidence type="ECO:0000256" key="1">
    <source>
        <dbReference type="SAM" id="Phobius"/>
    </source>
</evidence>
<dbReference type="Proteomes" id="UP000029833">
    <property type="component" value="Unassembled WGS sequence"/>
</dbReference>
<keyword evidence="1" id="KW-1133">Transmembrane helix</keyword>
<gene>
    <name evidence="2" type="ORF">Q760_10900</name>
</gene>
<sequence>MTSDAILLPAPWAILLVVTGLWNLLIWPRFWQRIAADPRSRDASGRATRFLTVHAVLIGVSLVLGVAVGVLGVLALV</sequence>
<proteinExistence type="predicted"/>
<keyword evidence="1" id="KW-0812">Transmembrane</keyword>
<dbReference type="Pfam" id="PF26606">
    <property type="entry name" value="SCO4848"/>
    <property type="match status" value="1"/>
</dbReference>
<evidence type="ECO:0000313" key="3">
    <source>
        <dbReference type="Proteomes" id="UP000029833"/>
    </source>
</evidence>
<accession>A0A0A0BC03</accession>
<feature type="transmembrane region" description="Helical" evidence="1">
    <location>
        <begin position="51"/>
        <end position="76"/>
    </location>
</feature>
<dbReference type="STRING" id="1408250.Q760_10900"/>
<name>A0A0A0BC03_9CELL</name>